<dbReference type="Gene3D" id="3.20.20.140">
    <property type="entry name" value="Metal-dependent hydrolases"/>
    <property type="match status" value="1"/>
</dbReference>
<dbReference type="EMBL" id="JFKC01000020">
    <property type="protein sequence ID" value="OSQ47304.1"/>
    <property type="molecule type" value="Genomic_DNA"/>
</dbReference>
<evidence type="ECO:0000259" key="1">
    <source>
        <dbReference type="Pfam" id="PF04909"/>
    </source>
</evidence>
<feature type="domain" description="Amidohydrolase-related" evidence="1">
    <location>
        <begin position="25"/>
        <end position="284"/>
    </location>
</feature>
<gene>
    <name evidence="2" type="ORF">MGEO_16270</name>
</gene>
<dbReference type="AlphaFoldDB" id="A0A1X4NHS7"/>
<accession>A0A1X4NHS7</accession>
<dbReference type="STRING" id="1123756.MGEO_16270"/>
<reference evidence="2 3" key="1">
    <citation type="submission" date="2014-03" db="EMBL/GenBank/DDBJ databases">
        <title>The draft genome sequence of Marivita geojedonensis KCTC 23882.</title>
        <authorList>
            <person name="Lai Q."/>
            <person name="Shao Z."/>
        </authorList>
    </citation>
    <scope>NUCLEOTIDE SEQUENCE [LARGE SCALE GENOMIC DNA]</scope>
    <source>
        <strain evidence="2 3">DPG-138</strain>
    </source>
</reference>
<dbReference type="PANTHER" id="PTHR35563:SF2">
    <property type="entry name" value="BARREL METAL-DEPENDENT HYDROLASE, PUTATIVE (AFU_ORTHOLOGUE AFUA_1G16240)-RELATED"/>
    <property type="match status" value="1"/>
</dbReference>
<dbReference type="GO" id="GO:0016787">
    <property type="term" value="F:hydrolase activity"/>
    <property type="evidence" value="ECO:0007669"/>
    <property type="project" value="InterPro"/>
</dbReference>
<organism evidence="2 3">
    <name type="scientific">Marivita geojedonensis</name>
    <dbReference type="NCBI Taxonomy" id="1123756"/>
    <lineage>
        <taxon>Bacteria</taxon>
        <taxon>Pseudomonadati</taxon>
        <taxon>Pseudomonadota</taxon>
        <taxon>Alphaproteobacteria</taxon>
        <taxon>Rhodobacterales</taxon>
        <taxon>Roseobacteraceae</taxon>
        <taxon>Marivita</taxon>
    </lineage>
</organism>
<evidence type="ECO:0000313" key="3">
    <source>
        <dbReference type="Proteomes" id="UP000193926"/>
    </source>
</evidence>
<dbReference type="SUPFAM" id="SSF51556">
    <property type="entry name" value="Metallo-dependent hydrolases"/>
    <property type="match status" value="1"/>
</dbReference>
<evidence type="ECO:0000313" key="2">
    <source>
        <dbReference type="EMBL" id="OSQ47304.1"/>
    </source>
</evidence>
<proteinExistence type="predicted"/>
<keyword evidence="3" id="KW-1185">Reference proteome</keyword>
<dbReference type="InterPro" id="IPR052358">
    <property type="entry name" value="Aro_Compnd_Degr_Hydrolases"/>
</dbReference>
<dbReference type="OrthoDB" id="9787654at2"/>
<dbReference type="InterPro" id="IPR032466">
    <property type="entry name" value="Metal_Hydrolase"/>
</dbReference>
<comment type="caution">
    <text evidence="2">The sequence shown here is derived from an EMBL/GenBank/DDBJ whole genome shotgun (WGS) entry which is preliminary data.</text>
</comment>
<sequence length="286" mass="31416">MDKSTAAAPPLTITPPSAPLPDGACDAHVHLIGDDFALWEGRVENPPPGTLDTWLDRYRTHLGHLGCTRGVIVHSILYGGDNSITLEATRRMGDGFRAVCLISDTATEADIRALADRNCKAVRLNYVHGGLLSWDGMKRLAHILADHGLHVEMLAHSHLHLEELAPQVPTLPVQIVFDHCAWPDPALGITDGQKALERLLAEGHAWTKLSATYRHTPEPQNLIQRLSRANPDRILWGSDWPHLMLNGVPMPDAGQQLNILLDAIPDQSTRQKLFTDNPATLYGFAP</sequence>
<dbReference type="PANTHER" id="PTHR35563">
    <property type="entry name" value="BARREL METAL-DEPENDENT HYDROLASE, PUTATIVE (AFU_ORTHOLOGUE AFUA_1G16240)-RELATED"/>
    <property type="match status" value="1"/>
</dbReference>
<dbReference type="InterPro" id="IPR006680">
    <property type="entry name" value="Amidohydro-rel"/>
</dbReference>
<name>A0A1X4NHS7_9RHOB</name>
<dbReference type="Pfam" id="PF04909">
    <property type="entry name" value="Amidohydro_2"/>
    <property type="match status" value="1"/>
</dbReference>
<protein>
    <recommendedName>
        <fullName evidence="1">Amidohydrolase-related domain-containing protein</fullName>
    </recommendedName>
</protein>
<dbReference type="RefSeq" id="WP_085640303.1">
    <property type="nucleotide sequence ID" value="NZ_JFKC01000020.1"/>
</dbReference>
<dbReference type="Proteomes" id="UP000193926">
    <property type="component" value="Unassembled WGS sequence"/>
</dbReference>